<protein>
    <recommendedName>
        <fullName evidence="5">Transposase</fullName>
    </recommendedName>
</protein>
<dbReference type="EMBL" id="JAINDJ010000002">
    <property type="protein sequence ID" value="KAG9457976.1"/>
    <property type="molecule type" value="Genomic_DNA"/>
</dbReference>
<dbReference type="Proteomes" id="UP000825729">
    <property type="component" value="Unassembled WGS sequence"/>
</dbReference>
<accession>A0AAV7FD37</accession>
<sequence length="860" mass="100490">MDKSWMQNWRSRLFNKEYKEGVKYFMQKAQTVVGSDNKVRCPCWVCANGDFHSLSRVEEHLFVHGMLPSYTRWVFHGESYTIEEVFRQRRPQTVETDNTRIHELLHDVEVEQIVAHDNIEEFGGVEGEARQNTSGGEQFNNLFADANKELYPGCKSFSKLKFIIRLLHIKTTRNLSNKAINDLIGLIKEALPNGETLPHNYYEAKTLLRKLGFFYEKIDACKNDCILYWKQYEQEHQCPQCHESRYVHSNTKGKPIPQKVLCHFLLKPRLQRLFASKENARDMHWHAEVRLQEPNVLRHPADSEQWVGFNNDYPWFAADPRNIRLGLASDGFNPFSNMNHYFMLSLLIPGPTSPSNDIDVYLRPLVEELKDLWNEGIRTYDAYKGEIFTMHAAVLWTINDFPAYGSLSGWSTKGKLACPTCMHETHSFRLKHGRKECYMGHRRYLSRDHKWQKDKKVDGKQELRTTPVPQSGSDMERKLNELSFFPFGKNQMAKKRKRIPTTLNWRKKSIFFELKYWSSLKLRHNLDVMLIEKNICDNILGTILNIFGKSKDSMNARLDLEHMGVKKELHLRRHGDSISMPHASYTLTQAERKQFCEWLSKIKFPDGYASNISRWVNTRATSLSGLKSHDCHVMLQRLLPVILRGLLSRNVATPIIEFGLFFKELCSRNLNIDVLKRLEADIILILCKLEQIFSLAFFDVMVHLAVHLPREALLCGPVQYRWMYPVERFLRKLKISVRNKARPEGSIAEAYIDNETLTYCSMYIDGVETKFNRADRNYDGDPDEHECLLQQLDMSNLEERHENQFVDWFKVKVKDLVNEGKLDICSDIYNLSFGPTSACRYSSCIINGKRIHTEKLEKCR</sequence>
<evidence type="ECO:0000313" key="4">
    <source>
        <dbReference type="Proteomes" id="UP000825729"/>
    </source>
</evidence>
<evidence type="ECO:0008006" key="5">
    <source>
        <dbReference type="Google" id="ProtNLM"/>
    </source>
</evidence>
<gene>
    <name evidence="3" type="ORF">H6P81_002484</name>
</gene>
<evidence type="ECO:0000313" key="3">
    <source>
        <dbReference type="EMBL" id="KAG9457976.1"/>
    </source>
</evidence>
<evidence type="ECO:0000259" key="2">
    <source>
        <dbReference type="Pfam" id="PF13963"/>
    </source>
</evidence>
<keyword evidence="4" id="KW-1185">Reference proteome</keyword>
<dbReference type="PANTHER" id="PTHR10775">
    <property type="entry name" value="OS08G0208400 PROTEIN"/>
    <property type="match status" value="1"/>
</dbReference>
<dbReference type="InterPro" id="IPR004242">
    <property type="entry name" value="Transposase_21"/>
</dbReference>
<proteinExistence type="predicted"/>
<organism evidence="3 4">
    <name type="scientific">Aristolochia fimbriata</name>
    <name type="common">White veined hardy Dutchman's pipe vine</name>
    <dbReference type="NCBI Taxonomy" id="158543"/>
    <lineage>
        <taxon>Eukaryota</taxon>
        <taxon>Viridiplantae</taxon>
        <taxon>Streptophyta</taxon>
        <taxon>Embryophyta</taxon>
        <taxon>Tracheophyta</taxon>
        <taxon>Spermatophyta</taxon>
        <taxon>Magnoliopsida</taxon>
        <taxon>Magnoliidae</taxon>
        <taxon>Piperales</taxon>
        <taxon>Aristolochiaceae</taxon>
        <taxon>Aristolochia</taxon>
    </lineage>
</organism>
<name>A0AAV7FD37_ARIFI</name>
<dbReference type="Pfam" id="PF13963">
    <property type="entry name" value="Transpos_assoc"/>
    <property type="match status" value="1"/>
</dbReference>
<reference evidence="3 4" key="1">
    <citation type="submission" date="2021-07" db="EMBL/GenBank/DDBJ databases">
        <title>The Aristolochia fimbriata genome: insights into angiosperm evolution, floral development and chemical biosynthesis.</title>
        <authorList>
            <person name="Jiao Y."/>
        </authorList>
    </citation>
    <scope>NUCLEOTIDE SEQUENCE [LARGE SCALE GENOMIC DNA]</scope>
    <source>
        <strain evidence="3">IBCAS-2021</strain>
        <tissue evidence="3">Leaf</tissue>
    </source>
</reference>
<evidence type="ECO:0000259" key="1">
    <source>
        <dbReference type="Pfam" id="PF13960"/>
    </source>
</evidence>
<dbReference type="InterPro" id="IPR025452">
    <property type="entry name" value="DUF4218"/>
</dbReference>
<feature type="domain" description="Transposase-associated" evidence="2">
    <location>
        <begin position="3"/>
        <end position="78"/>
    </location>
</feature>
<dbReference type="InterPro" id="IPR029480">
    <property type="entry name" value="Transpos_assoc"/>
</dbReference>
<feature type="domain" description="DUF4218" evidence="1">
    <location>
        <begin position="665"/>
        <end position="777"/>
    </location>
</feature>
<dbReference type="Pfam" id="PF13960">
    <property type="entry name" value="DUF4218"/>
    <property type="match status" value="1"/>
</dbReference>
<dbReference type="Pfam" id="PF02992">
    <property type="entry name" value="Transposase_21"/>
    <property type="match status" value="1"/>
</dbReference>
<dbReference type="AlphaFoldDB" id="A0AAV7FD37"/>
<comment type="caution">
    <text evidence="3">The sequence shown here is derived from an EMBL/GenBank/DDBJ whole genome shotgun (WGS) entry which is preliminary data.</text>
</comment>
<dbReference type="PANTHER" id="PTHR10775:SF177">
    <property type="entry name" value="TNP2, PARTIAL"/>
    <property type="match status" value="1"/>
</dbReference>